<evidence type="ECO:0000313" key="3">
    <source>
        <dbReference type="Proteomes" id="UP000792457"/>
    </source>
</evidence>
<proteinExistence type="predicted"/>
<organism evidence="2 3">
    <name type="scientific">Ladona fulva</name>
    <name type="common">Scarce chaser dragonfly</name>
    <name type="synonym">Libellula fulva</name>
    <dbReference type="NCBI Taxonomy" id="123851"/>
    <lineage>
        <taxon>Eukaryota</taxon>
        <taxon>Metazoa</taxon>
        <taxon>Ecdysozoa</taxon>
        <taxon>Arthropoda</taxon>
        <taxon>Hexapoda</taxon>
        <taxon>Insecta</taxon>
        <taxon>Pterygota</taxon>
        <taxon>Palaeoptera</taxon>
        <taxon>Odonata</taxon>
        <taxon>Epiprocta</taxon>
        <taxon>Anisoptera</taxon>
        <taxon>Libelluloidea</taxon>
        <taxon>Libellulidae</taxon>
        <taxon>Ladona</taxon>
    </lineage>
</organism>
<feature type="region of interest" description="Disordered" evidence="1">
    <location>
        <begin position="718"/>
        <end position="758"/>
    </location>
</feature>
<feature type="compositionally biased region" description="Polar residues" evidence="1">
    <location>
        <begin position="868"/>
        <end position="880"/>
    </location>
</feature>
<protein>
    <submittedName>
        <fullName evidence="2">Uncharacterized protein</fullName>
    </submittedName>
</protein>
<sequence>MAGNDRKSSSKQTHASDGLGNKSAFKSADPEISGIASRSLRSHLKLSPLVKEVIKSDSSKNSEKSPKSSLKKRNALKVVKPNKNRVRPYATRSLSSITFLRSGKKKFDRNVLRLKRKQVKKKSTTDVAKDIDVAVQDEKQDSKSRCSPDPTLEPRKLRSRHFLNEKCVTPSKTNVSSIKAETLKSSFSSNKIKRKVISDVEYPVEIVTLGSVPSGSQSKISSEENQSAEESTKISEDSSPDRQFPSKNSRSDGSDEPNDHILELEGCPAEGGGVILCPESAESPILRFDSTFTKLTRSESLLNINSEQESEPNTSTDYSVSPLTVGESLSFEEDLTIESDQALVSDTTSNSKSLSEKGFSNHFKTLIANNASESDQLTDSFLNFVNGEETGLGVKILPGTNAAIPSLVSSANNNEDREKSLNGLEEMAPITISSDSSLLEYDEVRRKVDKASDPMEVDVCSDSSTDAALNTETVIGEEVFNLKIAIQASLVDIVKKGLLDVSDSSRSRIEEAKNKEDPENLVVISSSNSPITVNERDDVTEEIDIGRESVSKKSLSDVVLHEASDSNERDNAPEETFTGGEIGSEMPSSKTAQQETCNKIEIDISCDESVTPEENDSSSKIVLKEVNSDDDSAEEIVIDGESITNESCSSITLLEISDTNKKDDEIVEEICDGEKLSGKIMSQETSDASEADDDSEGELVIDEECCSEKVVNRVAQKEVVDTGKEDDSIEEMATAEESLSGKSLNEMVQQETNEGDDSIKEMATDKDNLPENLFDEMVQQEANETDGSIKEMTSDKDDLSEKPFNEILQLEANEGDDSIEEMAADKESFSENPSDEIVQQEATDTNEGYSSDEEMAMTTESISEKSSSDILQQESSNCPSLSEDILNPQIQENKLEEVLDKTAEEKALDVSLAVTVTEIQPEYNEEKSCAESNSLEGSCTLQKDKEIESPLNEVKEVAVYSETAANVGEDSAEQLAVKETMLNALGLQSSRAASMVKAPLRQSLPPIPSRTSGTLKTIIKVPRMVDKRRARNRVKLVLKKDKPEKEKLNSLQDQRFLAPEESEGIARDAESMSYDHHTDEDPFAFQMFEESNVSGMGAWNSQMTKQKSKSLGNSRKYMGNDPMSQLDLNHMNFSRNLIDGMVGCSSTESHQDLLQNFASDGSSNSGRSTQQGSSDGAVKPPLVIPEKSASFSIHPERLCHDVCCVRGCSLPAHHLVRRKWLNRLKRTISKLLPLEITPSPPNQQPSLHAPLCSRHYYCLEFYSVCGICKRKLSRNNMYPVGREVHELNSLLMDDSIPVTLTGKIFLCKMCRYYSGIRLKYRDKKMLSKGHKSFFDGYRKRIWHYLGIQKMDPSEVSAPIEIPKKRKKSKSTEEDSCQEAEQNKHLKLLEDPSKQSGESNSESNSESSSDNSLHKPYISRMPTKIRFKLGNVSIEHLENADPSKKGSKTQMAETVTQSSCSFKKPESSKPKKRSSSDSVVEQPEFPGVDKLGLNASFLFHGTDDSKEWEKCTTTLQFDAKTKKLWKSLYYPYGNLSSFIRHLVIMERNWRNGDLVLAPNASSQAVNYVNSVQNRIAAYEGSVPRPPPKSTVPKHTVTRETGQKPVPVLIPLPPAPGTLTSVPQKVTKDSLTVLPTTASTSIDLTNPQCPTNIATPITAQLIPINTATNFLPITPSQIISLDGPNSYFHIGSVPGLVHQINNPYSCVQFNQESVSEKDLIQKPIESPVIDPAVPSSSSTLDLHISNVRSLAGEDGEII</sequence>
<feature type="compositionally biased region" description="Low complexity" evidence="1">
    <location>
        <begin position="1395"/>
        <end position="1410"/>
    </location>
</feature>
<feature type="region of interest" description="Disordered" evidence="1">
    <location>
        <begin position="781"/>
        <end position="802"/>
    </location>
</feature>
<feature type="compositionally biased region" description="Basic and acidic residues" evidence="1">
    <location>
        <begin position="52"/>
        <end position="66"/>
    </location>
</feature>
<feature type="compositionally biased region" description="Polar residues" evidence="1">
    <location>
        <begin position="1447"/>
        <end position="1456"/>
    </location>
</feature>
<evidence type="ECO:0000256" key="1">
    <source>
        <dbReference type="SAM" id="MobiDB-lite"/>
    </source>
</evidence>
<feature type="compositionally biased region" description="Basic and acidic residues" evidence="1">
    <location>
        <begin position="249"/>
        <end position="263"/>
    </location>
</feature>
<feature type="compositionally biased region" description="Basic and acidic residues" evidence="1">
    <location>
        <begin position="1380"/>
        <end position="1392"/>
    </location>
</feature>
<feature type="compositionally biased region" description="Polar residues" evidence="1">
    <location>
        <begin position="1156"/>
        <end position="1174"/>
    </location>
</feature>
<feature type="region of interest" description="Disordered" evidence="1">
    <location>
        <begin position="824"/>
        <end position="883"/>
    </location>
</feature>
<feature type="region of interest" description="Disordered" evidence="1">
    <location>
        <begin position="556"/>
        <end position="594"/>
    </location>
</feature>
<feature type="region of interest" description="Disordered" evidence="1">
    <location>
        <begin position="211"/>
        <end position="265"/>
    </location>
</feature>
<feature type="region of interest" description="Disordered" evidence="1">
    <location>
        <begin position="1437"/>
        <end position="1484"/>
    </location>
</feature>
<keyword evidence="3" id="KW-1185">Reference proteome</keyword>
<feature type="region of interest" description="Disordered" evidence="1">
    <location>
        <begin position="47"/>
        <end position="87"/>
    </location>
</feature>
<feature type="region of interest" description="Disordered" evidence="1">
    <location>
        <begin position="1156"/>
        <end position="1181"/>
    </location>
</feature>
<name>A0A8K0K6P3_LADFU</name>
<feature type="compositionally biased region" description="Basic and acidic residues" evidence="1">
    <location>
        <begin position="230"/>
        <end position="240"/>
    </location>
</feature>
<reference evidence="2" key="2">
    <citation type="submission" date="2017-10" db="EMBL/GenBank/DDBJ databases">
        <title>Ladona fulva Genome sequencing and assembly.</title>
        <authorList>
            <person name="Murali S."/>
            <person name="Richards S."/>
            <person name="Bandaranaike D."/>
            <person name="Bellair M."/>
            <person name="Blankenburg K."/>
            <person name="Chao H."/>
            <person name="Dinh H."/>
            <person name="Doddapaneni H."/>
            <person name="Dugan-Rocha S."/>
            <person name="Elkadiri S."/>
            <person name="Gnanaolivu R."/>
            <person name="Hernandez B."/>
            <person name="Skinner E."/>
            <person name="Javaid M."/>
            <person name="Lee S."/>
            <person name="Li M."/>
            <person name="Ming W."/>
            <person name="Munidasa M."/>
            <person name="Muniz J."/>
            <person name="Nguyen L."/>
            <person name="Hughes D."/>
            <person name="Osuji N."/>
            <person name="Pu L.-L."/>
            <person name="Puazo M."/>
            <person name="Qu C."/>
            <person name="Quiroz J."/>
            <person name="Raj R."/>
            <person name="Weissenberger G."/>
            <person name="Xin Y."/>
            <person name="Zou X."/>
            <person name="Han Y."/>
            <person name="Worley K."/>
            <person name="Muzny D."/>
            <person name="Gibbs R."/>
        </authorList>
    </citation>
    <scope>NUCLEOTIDE SEQUENCE</scope>
    <source>
        <strain evidence="2">Sampled in the wild</strain>
    </source>
</reference>
<feature type="region of interest" description="Disordered" evidence="1">
    <location>
        <begin position="1356"/>
        <end position="1416"/>
    </location>
</feature>
<feature type="compositionally biased region" description="Polar residues" evidence="1">
    <location>
        <begin position="840"/>
        <end position="849"/>
    </location>
</feature>
<reference evidence="2" key="1">
    <citation type="submission" date="2013-04" db="EMBL/GenBank/DDBJ databases">
        <authorList>
            <person name="Qu J."/>
            <person name="Murali S.C."/>
            <person name="Bandaranaike D."/>
            <person name="Bellair M."/>
            <person name="Blankenburg K."/>
            <person name="Chao H."/>
            <person name="Dinh H."/>
            <person name="Doddapaneni H."/>
            <person name="Downs B."/>
            <person name="Dugan-Rocha S."/>
            <person name="Elkadiri S."/>
            <person name="Gnanaolivu R.D."/>
            <person name="Hernandez B."/>
            <person name="Javaid M."/>
            <person name="Jayaseelan J.C."/>
            <person name="Lee S."/>
            <person name="Li M."/>
            <person name="Ming W."/>
            <person name="Munidasa M."/>
            <person name="Muniz J."/>
            <person name="Nguyen L."/>
            <person name="Ongeri F."/>
            <person name="Osuji N."/>
            <person name="Pu L.-L."/>
            <person name="Puazo M."/>
            <person name="Qu C."/>
            <person name="Quiroz J."/>
            <person name="Raj R."/>
            <person name="Weissenberger G."/>
            <person name="Xin Y."/>
            <person name="Zou X."/>
            <person name="Han Y."/>
            <person name="Richards S."/>
            <person name="Worley K."/>
            <person name="Muzny D."/>
            <person name="Gibbs R."/>
        </authorList>
    </citation>
    <scope>NUCLEOTIDE SEQUENCE</scope>
    <source>
        <strain evidence="2">Sampled in the wild</strain>
    </source>
</reference>
<feature type="compositionally biased region" description="Polar residues" evidence="1">
    <location>
        <begin position="211"/>
        <end position="229"/>
    </location>
</feature>
<gene>
    <name evidence="2" type="ORF">J437_LFUL009681</name>
</gene>
<feature type="region of interest" description="Disordered" evidence="1">
    <location>
        <begin position="677"/>
        <end position="697"/>
    </location>
</feature>
<feature type="compositionally biased region" description="Polar residues" evidence="1">
    <location>
        <begin position="740"/>
        <end position="752"/>
    </location>
</feature>
<feature type="compositionally biased region" description="Basic and acidic residues" evidence="1">
    <location>
        <begin position="556"/>
        <end position="572"/>
    </location>
</feature>
<dbReference type="Proteomes" id="UP000792457">
    <property type="component" value="Unassembled WGS sequence"/>
</dbReference>
<feature type="region of interest" description="Disordered" evidence="1">
    <location>
        <begin position="1"/>
        <end position="31"/>
    </location>
</feature>
<feature type="compositionally biased region" description="Acidic residues" evidence="1">
    <location>
        <begin position="687"/>
        <end position="697"/>
    </location>
</feature>
<evidence type="ECO:0000313" key="2">
    <source>
        <dbReference type="EMBL" id="KAG8229366.1"/>
    </source>
</evidence>
<comment type="caution">
    <text evidence="2">The sequence shown here is derived from an EMBL/GenBank/DDBJ whole genome shotgun (WGS) entry which is preliminary data.</text>
</comment>
<dbReference type="OrthoDB" id="249703at2759"/>
<accession>A0A8K0K6P3</accession>
<feature type="compositionally biased region" description="Basic and acidic residues" evidence="1">
    <location>
        <begin position="787"/>
        <end position="802"/>
    </location>
</feature>
<feature type="compositionally biased region" description="Basic residues" evidence="1">
    <location>
        <begin position="69"/>
        <end position="86"/>
    </location>
</feature>
<dbReference type="EMBL" id="KZ308427">
    <property type="protein sequence ID" value="KAG8229366.1"/>
    <property type="molecule type" value="Genomic_DNA"/>
</dbReference>